<accession>A0A067QAP8</accession>
<proteinExistence type="predicted"/>
<protein>
    <submittedName>
        <fullName evidence="1">Uncharacterized protein</fullName>
    </submittedName>
</protein>
<name>A0A067QAP8_9AGAM</name>
<sequence>MLHYDPLNRPQQRCNKELHICLTRLHSLSSSPEETCSLAIHYSTHVSQFFDTLAIRLQHAVAAYVAAYPSGILPPEVARSWILGMRAELTLGNIVWREAVNANLVEKPIHPIFYHLFSYFFPDVRWGQLSTIQSDWKPLYEHITSFHLWCHLETNPFLDLPQWYEAPNLNAGVESFLNWVGLTERSVQWMEITSFPDLNRSSASYTFPFKKTLLGVDTGIDDLQSKPNPDHSCLDRVMEEVRQLIPLHLVPTPSDDKLKPLIPSGDSDLQRIGDVSRPHIFAHDQSLSWG</sequence>
<reference evidence="2" key="1">
    <citation type="journal article" date="2014" name="Proc. Natl. Acad. Sci. U.S.A.">
        <title>Extensive sampling of basidiomycete genomes demonstrates inadequacy of the white-rot/brown-rot paradigm for wood decay fungi.</title>
        <authorList>
            <person name="Riley R."/>
            <person name="Salamov A.A."/>
            <person name="Brown D.W."/>
            <person name="Nagy L.G."/>
            <person name="Floudas D."/>
            <person name="Held B.W."/>
            <person name="Levasseur A."/>
            <person name="Lombard V."/>
            <person name="Morin E."/>
            <person name="Otillar R."/>
            <person name="Lindquist E.A."/>
            <person name="Sun H."/>
            <person name="LaButti K.M."/>
            <person name="Schmutz J."/>
            <person name="Jabbour D."/>
            <person name="Luo H."/>
            <person name="Baker S.E."/>
            <person name="Pisabarro A.G."/>
            <person name="Walton J.D."/>
            <person name="Blanchette R.A."/>
            <person name="Henrissat B."/>
            <person name="Martin F."/>
            <person name="Cullen D."/>
            <person name="Hibbett D.S."/>
            <person name="Grigoriev I.V."/>
        </authorList>
    </citation>
    <scope>NUCLEOTIDE SEQUENCE [LARGE SCALE GENOMIC DNA]</scope>
    <source>
        <strain evidence="2">MUCL 33604</strain>
    </source>
</reference>
<dbReference type="EMBL" id="KL197709">
    <property type="protein sequence ID" value="KDQ64019.1"/>
    <property type="molecule type" value="Genomic_DNA"/>
</dbReference>
<dbReference type="Proteomes" id="UP000027265">
    <property type="component" value="Unassembled WGS sequence"/>
</dbReference>
<evidence type="ECO:0000313" key="1">
    <source>
        <dbReference type="EMBL" id="KDQ64019.1"/>
    </source>
</evidence>
<dbReference type="HOGENOM" id="CLU_959973_0_0_1"/>
<dbReference type="InParanoid" id="A0A067QAP8"/>
<evidence type="ECO:0000313" key="2">
    <source>
        <dbReference type="Proteomes" id="UP000027265"/>
    </source>
</evidence>
<keyword evidence="2" id="KW-1185">Reference proteome</keyword>
<gene>
    <name evidence="1" type="ORF">JAAARDRAFT_187400</name>
</gene>
<organism evidence="1 2">
    <name type="scientific">Jaapia argillacea MUCL 33604</name>
    <dbReference type="NCBI Taxonomy" id="933084"/>
    <lineage>
        <taxon>Eukaryota</taxon>
        <taxon>Fungi</taxon>
        <taxon>Dikarya</taxon>
        <taxon>Basidiomycota</taxon>
        <taxon>Agaricomycotina</taxon>
        <taxon>Agaricomycetes</taxon>
        <taxon>Agaricomycetidae</taxon>
        <taxon>Jaapiales</taxon>
        <taxon>Jaapiaceae</taxon>
        <taxon>Jaapia</taxon>
    </lineage>
</organism>
<dbReference type="AlphaFoldDB" id="A0A067QAP8"/>